<comment type="caution">
    <text evidence="2">The sequence shown here is derived from an EMBL/GenBank/DDBJ whole genome shotgun (WGS) entry which is preliminary data.</text>
</comment>
<dbReference type="AlphaFoldDB" id="A0A9P4Z2W2"/>
<feature type="region of interest" description="Disordered" evidence="1">
    <location>
        <begin position="241"/>
        <end position="282"/>
    </location>
</feature>
<proteinExistence type="predicted"/>
<name>A0A9P4Z2W2_9HYPO</name>
<evidence type="ECO:0000313" key="3">
    <source>
        <dbReference type="Proteomes" id="UP000749293"/>
    </source>
</evidence>
<keyword evidence="3" id="KW-1185">Reference proteome</keyword>
<sequence>MSSEAGSPVSLQGQDTNSLLNGMGDYLVRTASVWAKLTKNLAAGDHIEQAVHDAHLRAAQDTRFSDTLSIAALDVDLTKLRKIQNLTAQYSRDVQAIWYTEMPDHDSSLESHAAVSPFYNMRPLSIQHTFQSSMMTHTDSKPRTWCGIPPTANGVENGGTIDDDSGSDGSDDEDDGLFQGLNLDSLKSRGKGQHYCPKMHNCTKGGVDDNGRLVAFVRNSAYLQHCNKHIKPWRCEKPYCPNPPKKRKFARRDGLERHQTSVSHKPPGARSPKVAKVRKDMM</sequence>
<feature type="compositionally biased region" description="Acidic residues" evidence="1">
    <location>
        <begin position="161"/>
        <end position="176"/>
    </location>
</feature>
<accession>A0A9P4Z2W2</accession>
<gene>
    <name evidence="2" type="ORF">GMORB2_0883</name>
</gene>
<dbReference type="EMBL" id="JAANYQ010000002">
    <property type="protein sequence ID" value="KAF4125639.1"/>
    <property type="molecule type" value="Genomic_DNA"/>
</dbReference>
<dbReference type="Proteomes" id="UP000749293">
    <property type="component" value="Unassembled WGS sequence"/>
</dbReference>
<evidence type="ECO:0000313" key="2">
    <source>
        <dbReference type="EMBL" id="KAF4125639.1"/>
    </source>
</evidence>
<dbReference type="GeneID" id="55967113"/>
<dbReference type="RefSeq" id="XP_035324291.1">
    <property type="nucleotide sequence ID" value="XM_035462867.1"/>
</dbReference>
<protein>
    <submittedName>
        <fullName evidence="2">Uncharacterized protein</fullName>
    </submittedName>
</protein>
<organism evidence="2 3">
    <name type="scientific">Geosmithia morbida</name>
    <dbReference type="NCBI Taxonomy" id="1094350"/>
    <lineage>
        <taxon>Eukaryota</taxon>
        <taxon>Fungi</taxon>
        <taxon>Dikarya</taxon>
        <taxon>Ascomycota</taxon>
        <taxon>Pezizomycotina</taxon>
        <taxon>Sordariomycetes</taxon>
        <taxon>Hypocreomycetidae</taxon>
        <taxon>Hypocreales</taxon>
        <taxon>Bionectriaceae</taxon>
        <taxon>Geosmithia</taxon>
    </lineage>
</organism>
<reference evidence="2" key="1">
    <citation type="submission" date="2020-03" db="EMBL/GenBank/DDBJ databases">
        <title>Site-based positive gene gene selection in Geosmithia morbida across the United States reveals a broad range of putative effectors and factors for local host and environmental adapation.</title>
        <authorList>
            <person name="Onufrak A."/>
            <person name="Murdoch R.W."/>
            <person name="Gazis R."/>
            <person name="Huff M."/>
            <person name="Staton M."/>
            <person name="Klingeman W."/>
            <person name="Hadziabdic D."/>
        </authorList>
    </citation>
    <scope>NUCLEOTIDE SEQUENCE</scope>
    <source>
        <strain evidence="2">1262</strain>
    </source>
</reference>
<evidence type="ECO:0000256" key="1">
    <source>
        <dbReference type="SAM" id="MobiDB-lite"/>
    </source>
</evidence>
<feature type="region of interest" description="Disordered" evidence="1">
    <location>
        <begin position="146"/>
        <end position="176"/>
    </location>
</feature>
<dbReference type="OrthoDB" id="4826573at2759"/>